<evidence type="ECO:0000313" key="3">
    <source>
        <dbReference type="Proteomes" id="UP000198430"/>
    </source>
</evidence>
<dbReference type="InterPro" id="IPR029062">
    <property type="entry name" value="Class_I_gatase-like"/>
</dbReference>
<sequence length="248" mass="27403">MAKILLAGESWISSTTEYKGYDSFTSTKLESGCEDLLKALRGLGHSVEHLFAHDVPEKFPWTLSELNQYDVVILSDIGANSFNLSDRVFAGGNPTTDRLQLLKEWVNNGGALMMAGGYLSFGGFEGKAHYHNTALEEILPVDVSPFDDRIETPAGAVPEEAIANGISENLGQFPKVLGYQVVTPKNDSDVLMTIDGHPFLITRKVGQGRTLAYTTDIAPHWASQDFMNWTHYGQFFSRCIHWLSGDLQ</sequence>
<proteinExistence type="predicted"/>
<dbReference type="SUPFAM" id="SSF52317">
    <property type="entry name" value="Class I glutamine amidotransferase-like"/>
    <property type="match status" value="1"/>
</dbReference>
<dbReference type="AlphaFoldDB" id="A0A1Z5IL88"/>
<protein>
    <recommendedName>
        <fullName evidence="1">Putative glutamine amidotransferase domain-containing protein</fullName>
    </recommendedName>
</protein>
<accession>A0A1Z5IL88</accession>
<dbReference type="RefSeq" id="WP_089087516.1">
    <property type="nucleotide sequence ID" value="NZ_BCMH01000001.1"/>
</dbReference>
<keyword evidence="3" id="KW-1185">Reference proteome</keyword>
<evidence type="ECO:0000259" key="1">
    <source>
        <dbReference type="Pfam" id="PF07090"/>
    </source>
</evidence>
<comment type="caution">
    <text evidence="2">The sequence shown here is derived from an EMBL/GenBank/DDBJ whole genome shotgun (WGS) entry which is preliminary data.</text>
</comment>
<evidence type="ECO:0000313" key="2">
    <source>
        <dbReference type="EMBL" id="GAX02524.1"/>
    </source>
</evidence>
<dbReference type="Proteomes" id="UP000198430">
    <property type="component" value="Unassembled WGS sequence"/>
</dbReference>
<dbReference type="Pfam" id="PF07090">
    <property type="entry name" value="GATase1_like"/>
    <property type="match status" value="1"/>
</dbReference>
<reference evidence="2 3" key="1">
    <citation type="submission" date="2015-11" db="EMBL/GenBank/DDBJ databases">
        <title>Draft genome sequences of new species of the genus Lactobacillus isolated from orchardgrass silage.</title>
        <authorList>
            <person name="Tohno M."/>
            <person name="Tanizawa Y."/>
            <person name="Arita M."/>
        </authorList>
    </citation>
    <scope>NUCLEOTIDE SEQUENCE [LARGE SCALE GENOMIC DNA]</scope>
    <source>
        <strain evidence="2 3">IWT140</strain>
    </source>
</reference>
<dbReference type="InterPro" id="IPR010768">
    <property type="entry name" value="GATase1-like"/>
</dbReference>
<gene>
    <name evidence="2" type="ORF">IWT140_00121</name>
</gene>
<name>A0A1Z5IL88_9LACO</name>
<dbReference type="EMBL" id="BCMH01000001">
    <property type="protein sequence ID" value="GAX02524.1"/>
    <property type="molecule type" value="Genomic_DNA"/>
</dbReference>
<dbReference type="CDD" id="cd03143">
    <property type="entry name" value="A4_beta-galactosidase_middle_domain"/>
    <property type="match status" value="1"/>
</dbReference>
<organism evidence="2 3">
    <name type="scientific">Secundilactobacillus pentosiphilus</name>
    <dbReference type="NCBI Taxonomy" id="1714682"/>
    <lineage>
        <taxon>Bacteria</taxon>
        <taxon>Bacillati</taxon>
        <taxon>Bacillota</taxon>
        <taxon>Bacilli</taxon>
        <taxon>Lactobacillales</taxon>
        <taxon>Lactobacillaceae</taxon>
        <taxon>Secundilactobacillus</taxon>
    </lineage>
</organism>
<dbReference type="Gene3D" id="3.40.50.880">
    <property type="match status" value="1"/>
</dbReference>
<feature type="domain" description="Putative glutamine amidotransferase" evidence="1">
    <location>
        <begin position="3"/>
        <end position="244"/>
    </location>
</feature>
<dbReference type="PANTHER" id="PTHR37947:SF1">
    <property type="entry name" value="BLL2462 PROTEIN"/>
    <property type="match status" value="1"/>
</dbReference>
<dbReference type="PANTHER" id="PTHR37947">
    <property type="entry name" value="BLL2462 PROTEIN"/>
    <property type="match status" value="1"/>
</dbReference>